<name>A0A8H6BXM9_CANAX</name>
<protein>
    <submittedName>
        <fullName evidence="1">Uncharacterized protein</fullName>
    </submittedName>
</protein>
<dbReference type="AlphaFoldDB" id="A0A8H6BXM9"/>
<evidence type="ECO:0000313" key="2">
    <source>
        <dbReference type="Proteomes" id="UP000536275"/>
    </source>
</evidence>
<reference evidence="1 2" key="1">
    <citation type="submission" date="2020-03" db="EMBL/GenBank/DDBJ databases">
        <title>FDA dAtabase for Regulatory Grade micrObial Sequences (FDA-ARGOS): Supporting development and validation of Infectious Disease Dx tests.</title>
        <authorList>
            <person name="Campos J."/>
            <person name="Goldberg B."/>
            <person name="Tallon L."/>
            <person name="Sadzewicz L."/>
            <person name="Vavikolanu K."/>
            <person name="Mehta A."/>
            <person name="Aluvathingal J."/>
            <person name="Nadendla S."/>
            <person name="Nandy P."/>
            <person name="Geyer C."/>
            <person name="Yan Y."/>
            <person name="Sichtig H."/>
        </authorList>
    </citation>
    <scope>NUCLEOTIDE SEQUENCE [LARGE SCALE GENOMIC DNA]</scope>
    <source>
        <strain evidence="1 2">FDAARGOS_656</strain>
    </source>
</reference>
<comment type="caution">
    <text evidence="1">The sequence shown here is derived from an EMBL/GenBank/DDBJ whole genome shotgun (WGS) entry which is preliminary data.</text>
</comment>
<organism evidence="1 2">
    <name type="scientific">Candida albicans</name>
    <name type="common">Yeast</name>
    <dbReference type="NCBI Taxonomy" id="5476"/>
    <lineage>
        <taxon>Eukaryota</taxon>
        <taxon>Fungi</taxon>
        <taxon>Dikarya</taxon>
        <taxon>Ascomycota</taxon>
        <taxon>Saccharomycotina</taxon>
        <taxon>Pichiomycetes</taxon>
        <taxon>Debaryomycetaceae</taxon>
        <taxon>Candida/Lodderomyces clade</taxon>
        <taxon>Candida</taxon>
    </lineage>
</organism>
<sequence length="144" mass="16974">MYHEKDINWWGNTVMYSGVDYAMTGWLNATVDAPDGYLDQELVTSLRHRFAVDARFDVDDDEEEEAAGADEDDEDVVDFDVVEPFEFVVWSPFSLYSFIRRFQYFSSCVHTCWFQHCGIIFRIGRYFVVASETFEFDELYETVE</sequence>
<gene>
    <name evidence="1" type="ORF">FOB64_003986</name>
</gene>
<evidence type="ECO:0000313" key="1">
    <source>
        <dbReference type="EMBL" id="KAF6068587.1"/>
    </source>
</evidence>
<dbReference type="EMBL" id="JABWAD010000054">
    <property type="protein sequence ID" value="KAF6068587.1"/>
    <property type="molecule type" value="Genomic_DNA"/>
</dbReference>
<proteinExistence type="predicted"/>
<accession>A0A8H6BXM9</accession>
<dbReference type="Proteomes" id="UP000536275">
    <property type="component" value="Unassembled WGS sequence"/>
</dbReference>